<protein>
    <submittedName>
        <fullName evidence="1">Uncharacterized protein</fullName>
    </submittedName>
</protein>
<organism evidence="1 2">
    <name type="scientific">Schizopora paradoxa</name>
    <dbReference type="NCBI Taxonomy" id="27342"/>
    <lineage>
        <taxon>Eukaryota</taxon>
        <taxon>Fungi</taxon>
        <taxon>Dikarya</taxon>
        <taxon>Basidiomycota</taxon>
        <taxon>Agaricomycotina</taxon>
        <taxon>Agaricomycetes</taxon>
        <taxon>Hymenochaetales</taxon>
        <taxon>Schizoporaceae</taxon>
        <taxon>Schizopora</taxon>
    </lineage>
</organism>
<dbReference type="AlphaFoldDB" id="A0A0H2REW4"/>
<proteinExistence type="predicted"/>
<evidence type="ECO:0000313" key="2">
    <source>
        <dbReference type="Proteomes" id="UP000053477"/>
    </source>
</evidence>
<dbReference type="Proteomes" id="UP000053477">
    <property type="component" value="Unassembled WGS sequence"/>
</dbReference>
<sequence>MTLGYNPSNAQIELVVHSPIIKSVECTSLGTFQYGYRDGEKDDECDALKCLKLTVATKDDDYTINIWKGDCCSNRPWVKKLTLVPTALWSIIHMEEAEVVMIVCGTGSKIFFRLADHHATRLFHAQLKTIHLVYYREVEFDNDVVPAYVDN</sequence>
<keyword evidence="2" id="KW-1185">Reference proteome</keyword>
<dbReference type="EMBL" id="KQ086028">
    <property type="protein sequence ID" value="KLO10369.1"/>
    <property type="molecule type" value="Genomic_DNA"/>
</dbReference>
<reference evidence="1 2" key="1">
    <citation type="submission" date="2015-04" db="EMBL/GenBank/DDBJ databases">
        <title>Complete genome sequence of Schizopora paradoxa KUC8140, a cosmopolitan wood degrader in East Asia.</title>
        <authorList>
            <consortium name="DOE Joint Genome Institute"/>
            <person name="Min B."/>
            <person name="Park H."/>
            <person name="Jang Y."/>
            <person name="Kim J.-J."/>
            <person name="Kim K.H."/>
            <person name="Pangilinan J."/>
            <person name="Lipzen A."/>
            <person name="Riley R."/>
            <person name="Grigoriev I.V."/>
            <person name="Spatafora J.W."/>
            <person name="Choi I.-G."/>
        </authorList>
    </citation>
    <scope>NUCLEOTIDE SEQUENCE [LARGE SCALE GENOMIC DNA]</scope>
    <source>
        <strain evidence="1 2">KUC8140</strain>
    </source>
</reference>
<evidence type="ECO:0000313" key="1">
    <source>
        <dbReference type="EMBL" id="KLO10369.1"/>
    </source>
</evidence>
<accession>A0A0H2REW4</accession>
<dbReference type="InParanoid" id="A0A0H2REW4"/>
<gene>
    <name evidence="1" type="ORF">SCHPADRAFT_892398</name>
</gene>
<name>A0A0H2REW4_9AGAM</name>